<reference evidence="9" key="2">
    <citation type="submission" date="2021-03" db="UniProtKB">
        <authorList>
            <consortium name="EnsemblPlants"/>
        </authorList>
    </citation>
    <scope>IDENTIFICATION</scope>
</reference>
<evidence type="ECO:0000313" key="9">
    <source>
        <dbReference type="EnsemblPlants" id="AUR62012937-RA:cds"/>
    </source>
</evidence>
<dbReference type="GO" id="GO:0005886">
    <property type="term" value="C:plasma membrane"/>
    <property type="evidence" value="ECO:0007669"/>
    <property type="project" value="TreeGrafter"/>
</dbReference>
<feature type="transmembrane region" description="Helical" evidence="8">
    <location>
        <begin position="108"/>
        <end position="128"/>
    </location>
</feature>
<comment type="subcellular location">
    <subcellularLocation>
        <location evidence="1">Membrane</location>
        <topology evidence="1">Multi-pass membrane protein</topology>
    </subcellularLocation>
</comment>
<dbReference type="PANTHER" id="PTHR31064">
    <property type="entry name" value="POTASSIUM TRANSPORT PROTEIN DDB_G0292412-RELATED"/>
    <property type="match status" value="1"/>
</dbReference>
<evidence type="ECO:0000256" key="5">
    <source>
        <dbReference type="ARBA" id="ARBA00022989"/>
    </source>
</evidence>
<evidence type="ECO:0000256" key="3">
    <source>
        <dbReference type="ARBA" id="ARBA00022448"/>
    </source>
</evidence>
<dbReference type="EnsemblPlants" id="AUR62012937-RA">
    <property type="protein sequence ID" value="AUR62012937-RA:cds"/>
    <property type="gene ID" value="AUR62012937"/>
</dbReference>
<protein>
    <submittedName>
        <fullName evidence="9">Uncharacterized protein</fullName>
    </submittedName>
</protein>
<feature type="transmembrane region" description="Helical" evidence="8">
    <location>
        <begin position="23"/>
        <end position="41"/>
    </location>
</feature>
<feature type="transmembrane region" description="Helical" evidence="8">
    <location>
        <begin position="314"/>
        <end position="334"/>
    </location>
</feature>
<proteinExistence type="inferred from homology"/>
<evidence type="ECO:0000313" key="10">
    <source>
        <dbReference type="Proteomes" id="UP000596660"/>
    </source>
</evidence>
<name>A0A803LG40_CHEQI</name>
<dbReference type="InterPro" id="IPR003445">
    <property type="entry name" value="Cat_transpt"/>
</dbReference>
<keyword evidence="3" id="KW-0813">Transport</keyword>
<comment type="similarity">
    <text evidence="2">Belongs to the TrkH potassium transport family. HKT (TC 2.A.38.3) subfamily.</text>
</comment>
<keyword evidence="10" id="KW-1185">Reference proteome</keyword>
<feature type="transmembrane region" description="Helical" evidence="8">
    <location>
        <begin position="256"/>
        <end position="283"/>
    </location>
</feature>
<evidence type="ECO:0000256" key="7">
    <source>
        <dbReference type="ARBA" id="ARBA00023136"/>
    </source>
</evidence>
<dbReference type="OMA" id="QMELAGF"/>
<dbReference type="Gramene" id="AUR62012937-RA">
    <property type="protein sequence ID" value="AUR62012937-RA:cds"/>
    <property type="gene ID" value="AUR62012937"/>
</dbReference>
<feature type="transmembrane region" description="Helical" evidence="8">
    <location>
        <begin position="221"/>
        <end position="244"/>
    </location>
</feature>
<keyword evidence="5 8" id="KW-1133">Transmembrane helix</keyword>
<evidence type="ECO:0000256" key="1">
    <source>
        <dbReference type="ARBA" id="ARBA00004141"/>
    </source>
</evidence>
<keyword evidence="6" id="KW-0406">Ion transport</keyword>
<organism evidence="9 10">
    <name type="scientific">Chenopodium quinoa</name>
    <name type="common">Quinoa</name>
    <dbReference type="NCBI Taxonomy" id="63459"/>
    <lineage>
        <taxon>Eukaryota</taxon>
        <taxon>Viridiplantae</taxon>
        <taxon>Streptophyta</taxon>
        <taxon>Embryophyta</taxon>
        <taxon>Tracheophyta</taxon>
        <taxon>Spermatophyta</taxon>
        <taxon>Magnoliopsida</taxon>
        <taxon>eudicotyledons</taxon>
        <taxon>Gunneridae</taxon>
        <taxon>Pentapetalae</taxon>
        <taxon>Caryophyllales</taxon>
        <taxon>Chenopodiaceae</taxon>
        <taxon>Chenopodioideae</taxon>
        <taxon>Atripliceae</taxon>
        <taxon>Chenopodium</taxon>
    </lineage>
</organism>
<dbReference type="Pfam" id="PF02386">
    <property type="entry name" value="TrkH"/>
    <property type="match status" value="1"/>
</dbReference>
<accession>A0A803LG40</accession>
<keyword evidence="4 8" id="KW-0812">Transmembrane</keyword>
<evidence type="ECO:0000256" key="4">
    <source>
        <dbReference type="ARBA" id="ARBA00022692"/>
    </source>
</evidence>
<feature type="transmembrane region" description="Helical" evidence="8">
    <location>
        <begin position="47"/>
        <end position="65"/>
    </location>
</feature>
<feature type="transmembrane region" description="Helical" evidence="8">
    <location>
        <begin position="183"/>
        <end position="209"/>
    </location>
</feature>
<dbReference type="GO" id="GO:0015081">
    <property type="term" value="F:sodium ion transmembrane transporter activity"/>
    <property type="evidence" value="ECO:0007669"/>
    <property type="project" value="TreeGrafter"/>
</dbReference>
<dbReference type="Proteomes" id="UP000596660">
    <property type="component" value="Unplaced"/>
</dbReference>
<evidence type="ECO:0000256" key="8">
    <source>
        <dbReference type="SAM" id="Phobius"/>
    </source>
</evidence>
<reference evidence="9" key="1">
    <citation type="journal article" date="2017" name="Nature">
        <title>The genome of Chenopodium quinoa.</title>
        <authorList>
            <person name="Jarvis D.E."/>
            <person name="Ho Y.S."/>
            <person name="Lightfoot D.J."/>
            <person name="Schmoeckel S.M."/>
            <person name="Li B."/>
            <person name="Borm T.J.A."/>
            <person name="Ohyanagi H."/>
            <person name="Mineta K."/>
            <person name="Michell C.T."/>
            <person name="Saber N."/>
            <person name="Kharbatia N.M."/>
            <person name="Rupper R.R."/>
            <person name="Sharp A.R."/>
            <person name="Dally N."/>
            <person name="Boughton B.A."/>
            <person name="Woo Y.H."/>
            <person name="Gao G."/>
            <person name="Schijlen E.G.W.M."/>
            <person name="Guo X."/>
            <person name="Momin A.A."/>
            <person name="Negrao S."/>
            <person name="Al-Babili S."/>
            <person name="Gehring C."/>
            <person name="Roessner U."/>
            <person name="Jung C."/>
            <person name="Murphy K."/>
            <person name="Arold S.T."/>
            <person name="Gojobori T."/>
            <person name="van der Linden C.G."/>
            <person name="van Loo E.N."/>
            <person name="Jellen E.N."/>
            <person name="Maughan P.J."/>
            <person name="Tester M."/>
        </authorList>
    </citation>
    <scope>NUCLEOTIDE SEQUENCE [LARGE SCALE GENOMIC DNA]</scope>
    <source>
        <strain evidence="9">cv. PI 614886</strain>
    </source>
</reference>
<dbReference type="PANTHER" id="PTHR31064:SF30">
    <property type="entry name" value="HIGH-AFFINITY POTASSIUM TRANSPORT PROTEIN-RELATED"/>
    <property type="match status" value="1"/>
</dbReference>
<keyword evidence="7 8" id="KW-0472">Membrane</keyword>
<evidence type="ECO:0000256" key="2">
    <source>
        <dbReference type="ARBA" id="ARBA00010864"/>
    </source>
</evidence>
<dbReference type="InterPro" id="IPR051143">
    <property type="entry name" value="TrkH_K-transport"/>
</dbReference>
<sequence length="450" mass="51521">MNYFSSLGNKFKQLCIEYYHKKISFISLLSTMKIFMFNYIVSHAKPFWLHLCYFLVVSLIGFMALKVSKPRTDVDQLTSLDLFYTAVSASTVSSMSAVEMEVFSNYQLIVMTILMLLGGEVFTSMLSLQLKRFKFSSYESTKIDNSKGIDQSIELGIINQFSSTSNNNNKSYSSFNYYYSIKLLGYVVLGYMSSLLTIGSTLVTMYMILTPSANDVLKNKGLILHTFSFFVIVSTFSSCGFVPTNENMMIFRQNPGLLWIIIPYLFLGNSLYPVFLRLVIWVLERFTKRKEFYYMLHNYQEMGYDHLMSSKKTWFLGATTIGFWVLQIAVFSGMEWNSGVMEGMNSYEKFVGTIFQTANSRHSGEFIVDLSLISSAVLVLFIIMIAYGNVGFSMGYSCKRRLTTDQTCEDKLYGFSGRWSNAGKCVLIIVMFFGRLKKFNMHGGKAWKML</sequence>
<feature type="transmembrane region" description="Helical" evidence="8">
    <location>
        <begin position="419"/>
        <end position="436"/>
    </location>
</feature>
<feature type="transmembrane region" description="Helical" evidence="8">
    <location>
        <begin position="366"/>
        <end position="387"/>
    </location>
</feature>
<dbReference type="AlphaFoldDB" id="A0A803LG40"/>
<evidence type="ECO:0000256" key="6">
    <source>
        <dbReference type="ARBA" id="ARBA00023065"/>
    </source>
</evidence>